<proteinExistence type="predicted"/>
<dbReference type="RefSeq" id="WP_074604473.1">
    <property type="nucleotide sequence ID" value="NZ_FNGY01000001.1"/>
</dbReference>
<organism evidence="1 2">
    <name type="scientific">Pedobacter steynii</name>
    <dbReference type="NCBI Taxonomy" id="430522"/>
    <lineage>
        <taxon>Bacteria</taxon>
        <taxon>Pseudomonadati</taxon>
        <taxon>Bacteroidota</taxon>
        <taxon>Sphingobacteriia</taxon>
        <taxon>Sphingobacteriales</taxon>
        <taxon>Sphingobacteriaceae</taxon>
        <taxon>Pedobacter</taxon>
    </lineage>
</organism>
<keyword evidence="2" id="KW-1185">Reference proteome</keyword>
<reference evidence="2" key="1">
    <citation type="submission" date="2016-10" db="EMBL/GenBank/DDBJ databases">
        <authorList>
            <person name="Varghese N."/>
            <person name="Submissions S."/>
        </authorList>
    </citation>
    <scope>NUCLEOTIDE SEQUENCE [LARGE SCALE GENOMIC DNA]</scope>
    <source>
        <strain evidence="2">DSM 19110</strain>
    </source>
</reference>
<dbReference type="Proteomes" id="UP000183200">
    <property type="component" value="Unassembled WGS sequence"/>
</dbReference>
<evidence type="ECO:0000313" key="1">
    <source>
        <dbReference type="EMBL" id="SDL43414.1"/>
    </source>
</evidence>
<dbReference type="OrthoDB" id="673281at2"/>
<dbReference type="AlphaFoldDB" id="A0A1G9K1Y3"/>
<name>A0A1G9K1Y3_9SPHI</name>
<protein>
    <submittedName>
        <fullName evidence="1">Uncharacterized protein</fullName>
    </submittedName>
</protein>
<dbReference type="EMBL" id="FNGY01000001">
    <property type="protein sequence ID" value="SDL43414.1"/>
    <property type="molecule type" value="Genomic_DNA"/>
</dbReference>
<gene>
    <name evidence="1" type="ORF">SAMN05421820_101433</name>
</gene>
<sequence length="120" mass="13601">MNRETTVLEFFPALEAGYEPKNYSYYKEDVPLGSYKAKLDFMLWSKTYMAVNCFFTIIKSQKKISLSVYKKPGEDGLFLAGELEVRYVPFGSTLQLVIDANQNGKPILFDAFVEGNVTGD</sequence>
<accession>A0A1G9K1Y3</accession>
<evidence type="ECO:0000313" key="2">
    <source>
        <dbReference type="Proteomes" id="UP000183200"/>
    </source>
</evidence>